<keyword evidence="1" id="KW-0808">Transferase</keyword>
<dbReference type="PANTHER" id="PTHR34069:SF2">
    <property type="entry name" value="BETA-KETOACYL-[ACYL-CARRIER-PROTEIN] SYNTHASE III"/>
    <property type="match status" value="1"/>
</dbReference>
<protein>
    <submittedName>
        <fullName evidence="5">3-oxoacyl-[acyl-carrier-protein] synthase-3</fullName>
    </submittedName>
</protein>
<dbReference type="InterPro" id="IPR013747">
    <property type="entry name" value="ACP_syn_III_C"/>
</dbReference>
<dbReference type="RefSeq" id="WP_085084980.1">
    <property type="nucleotide sequence ID" value="NZ_FXAK01000004.1"/>
</dbReference>
<dbReference type="PANTHER" id="PTHR34069">
    <property type="entry name" value="3-OXOACYL-[ACYL-CARRIER-PROTEIN] SYNTHASE 3"/>
    <property type="match status" value="1"/>
</dbReference>
<evidence type="ECO:0000313" key="6">
    <source>
        <dbReference type="Proteomes" id="UP000192936"/>
    </source>
</evidence>
<sequence length="365" mass="38469">MKAIIDGIRIAGLRAVVPPQRHSFVEDPGMFTVEEAKKLAATIGVQERRVLPPPYCASDLCIAAAEGLMQQLDWDPATVEVLVFVSQDADYVLPATACIMQHRLGLPTSAAAFDVPLGCSGYVYGLWIAAKLLGGSSAKRALVLCGDNPTRHLHPEDRATLPLFGDAGSATALEVDAAAPPIPVVIGTDGAGAPHIFVKAGGKRHSLIPPVGTAGRIAGEEAAAQLERDSRLTLNGAEVFSFTLRAVPPLLREAMEHAGTDVEGIDRFVLHQANAFMLEHLRKRIKAPADRFVIDMQGFGNTSSASIPLAICHSMGTQLAAGPVKTLMAGFGVGWSWGAMVAELGPMPEPRVVDLPEGYPVLAVG</sequence>
<dbReference type="Pfam" id="PF08541">
    <property type="entry name" value="ACP_syn_III_C"/>
    <property type="match status" value="1"/>
</dbReference>
<dbReference type="STRING" id="286727.SAMN02982917_2104"/>
<feature type="domain" description="Beta-ketoacyl-[acyl-carrier-protein] synthase III C-terminal" evidence="3">
    <location>
        <begin position="255"/>
        <end position="343"/>
    </location>
</feature>
<dbReference type="InterPro" id="IPR013751">
    <property type="entry name" value="ACP_syn_III_N"/>
</dbReference>
<reference evidence="5 6" key="1">
    <citation type="submission" date="2017-04" db="EMBL/GenBank/DDBJ databases">
        <authorList>
            <person name="Afonso C.L."/>
            <person name="Miller P.J."/>
            <person name="Scott M.A."/>
            <person name="Spackman E."/>
            <person name="Goraichik I."/>
            <person name="Dimitrov K.M."/>
            <person name="Suarez D.L."/>
            <person name="Swayne D.E."/>
        </authorList>
    </citation>
    <scope>NUCLEOTIDE SEQUENCE [LARGE SCALE GENOMIC DNA]</scope>
    <source>
        <strain evidence="5 6">A2P</strain>
    </source>
</reference>
<evidence type="ECO:0000256" key="1">
    <source>
        <dbReference type="ARBA" id="ARBA00022679"/>
    </source>
</evidence>
<dbReference type="OrthoDB" id="9815506at2"/>
<keyword evidence="2" id="KW-0012">Acyltransferase</keyword>
<dbReference type="InterPro" id="IPR016039">
    <property type="entry name" value="Thiolase-like"/>
</dbReference>
<accession>A0A1X7EXK7</accession>
<dbReference type="EMBL" id="FXAK01000004">
    <property type="protein sequence ID" value="SMF42117.1"/>
    <property type="molecule type" value="Genomic_DNA"/>
</dbReference>
<name>A0A1X7EXK7_9PROT</name>
<dbReference type="SUPFAM" id="SSF53901">
    <property type="entry name" value="Thiolase-like"/>
    <property type="match status" value="1"/>
</dbReference>
<evidence type="ECO:0000313" key="5">
    <source>
        <dbReference type="EMBL" id="SMF42117.1"/>
    </source>
</evidence>
<dbReference type="Gene3D" id="3.40.47.10">
    <property type="match status" value="1"/>
</dbReference>
<organism evidence="5 6">
    <name type="scientific">Azospirillum oryzae</name>
    <dbReference type="NCBI Taxonomy" id="286727"/>
    <lineage>
        <taxon>Bacteria</taxon>
        <taxon>Pseudomonadati</taxon>
        <taxon>Pseudomonadota</taxon>
        <taxon>Alphaproteobacteria</taxon>
        <taxon>Rhodospirillales</taxon>
        <taxon>Azospirillaceae</taxon>
        <taxon>Azospirillum</taxon>
    </lineage>
</organism>
<dbReference type="GO" id="GO:0006633">
    <property type="term" value="P:fatty acid biosynthetic process"/>
    <property type="evidence" value="ECO:0007669"/>
    <property type="project" value="InterPro"/>
</dbReference>
<feature type="domain" description="Beta-ketoacyl-[acyl-carrier-protein] synthase III N-terminal" evidence="4">
    <location>
        <begin position="113"/>
        <end position="190"/>
    </location>
</feature>
<dbReference type="Pfam" id="PF08545">
    <property type="entry name" value="ACP_syn_III"/>
    <property type="match status" value="1"/>
</dbReference>
<dbReference type="GO" id="GO:0044550">
    <property type="term" value="P:secondary metabolite biosynthetic process"/>
    <property type="evidence" value="ECO:0007669"/>
    <property type="project" value="TreeGrafter"/>
</dbReference>
<gene>
    <name evidence="5" type="ORF">SAMN02982917_2104</name>
</gene>
<dbReference type="Proteomes" id="UP000192936">
    <property type="component" value="Unassembled WGS sequence"/>
</dbReference>
<dbReference type="AlphaFoldDB" id="A0A1X7EXK7"/>
<dbReference type="GO" id="GO:0004315">
    <property type="term" value="F:3-oxoacyl-[acyl-carrier-protein] synthase activity"/>
    <property type="evidence" value="ECO:0007669"/>
    <property type="project" value="InterPro"/>
</dbReference>
<evidence type="ECO:0000259" key="3">
    <source>
        <dbReference type="Pfam" id="PF08541"/>
    </source>
</evidence>
<evidence type="ECO:0000259" key="4">
    <source>
        <dbReference type="Pfam" id="PF08545"/>
    </source>
</evidence>
<dbReference type="CDD" id="cd00830">
    <property type="entry name" value="KAS_III"/>
    <property type="match status" value="1"/>
</dbReference>
<evidence type="ECO:0000256" key="2">
    <source>
        <dbReference type="ARBA" id="ARBA00023315"/>
    </source>
</evidence>
<proteinExistence type="predicted"/>